<comment type="caution">
    <text evidence="5">The sequence shown here is derived from an EMBL/GenBank/DDBJ whole genome shotgun (WGS) entry which is preliminary data.</text>
</comment>
<dbReference type="Pfam" id="PF12840">
    <property type="entry name" value="HTH_20"/>
    <property type="match status" value="1"/>
</dbReference>
<dbReference type="PRINTS" id="PR00778">
    <property type="entry name" value="HTHARSR"/>
</dbReference>
<evidence type="ECO:0000256" key="1">
    <source>
        <dbReference type="ARBA" id="ARBA00023015"/>
    </source>
</evidence>
<keyword evidence="3" id="KW-0804">Transcription</keyword>
<dbReference type="CDD" id="cd00090">
    <property type="entry name" value="HTH_ARSR"/>
    <property type="match status" value="1"/>
</dbReference>
<evidence type="ECO:0000313" key="6">
    <source>
        <dbReference type="Proteomes" id="UP001447516"/>
    </source>
</evidence>
<evidence type="ECO:0000256" key="2">
    <source>
        <dbReference type="ARBA" id="ARBA00023125"/>
    </source>
</evidence>
<keyword evidence="2" id="KW-0238">DNA-binding</keyword>
<proteinExistence type="predicted"/>
<dbReference type="InterPro" id="IPR051081">
    <property type="entry name" value="HTH_MetalResp_TranReg"/>
</dbReference>
<evidence type="ECO:0000256" key="3">
    <source>
        <dbReference type="ARBA" id="ARBA00023163"/>
    </source>
</evidence>
<organism evidence="5 6">
    <name type="scientific">Microbispora maris</name>
    <dbReference type="NCBI Taxonomy" id="3144104"/>
    <lineage>
        <taxon>Bacteria</taxon>
        <taxon>Bacillati</taxon>
        <taxon>Actinomycetota</taxon>
        <taxon>Actinomycetes</taxon>
        <taxon>Streptosporangiales</taxon>
        <taxon>Streptosporangiaceae</taxon>
        <taxon>Microbispora</taxon>
    </lineage>
</organism>
<sequence length="106" mass="11522">MPGARDLPHPDTATLVLTDVLFALSDPSRLALVRRLAQGPLEVAACQPTGGEVPKSTLSHHLKTLREAGVIRNVPDGRQRYVSLRRQDLEERFPGLLDAVLAAPPQ</sequence>
<dbReference type="PANTHER" id="PTHR33154:SF12">
    <property type="entry name" value="TRANSCRIPTIONAL REGULATORY PROTEIN"/>
    <property type="match status" value="1"/>
</dbReference>
<dbReference type="NCBIfam" id="NF033788">
    <property type="entry name" value="HTH_metalloreg"/>
    <property type="match status" value="1"/>
</dbReference>
<dbReference type="EMBL" id="JBDJAW010000024">
    <property type="protein sequence ID" value="MEN3538567.1"/>
    <property type="molecule type" value="Genomic_DNA"/>
</dbReference>
<dbReference type="Gene3D" id="1.10.10.10">
    <property type="entry name" value="Winged helix-like DNA-binding domain superfamily/Winged helix DNA-binding domain"/>
    <property type="match status" value="1"/>
</dbReference>
<dbReference type="PROSITE" id="PS50987">
    <property type="entry name" value="HTH_ARSR_2"/>
    <property type="match status" value="1"/>
</dbReference>
<dbReference type="SMART" id="SM00418">
    <property type="entry name" value="HTH_ARSR"/>
    <property type="match status" value="1"/>
</dbReference>
<name>A0ABV0ATF8_9ACTN</name>
<evidence type="ECO:0000259" key="4">
    <source>
        <dbReference type="PROSITE" id="PS50987"/>
    </source>
</evidence>
<dbReference type="PANTHER" id="PTHR33154">
    <property type="entry name" value="TRANSCRIPTIONAL REGULATOR, ARSR FAMILY"/>
    <property type="match status" value="1"/>
</dbReference>
<accession>A0ABV0ATF8</accession>
<dbReference type="InterPro" id="IPR001845">
    <property type="entry name" value="HTH_ArsR_DNA-bd_dom"/>
</dbReference>
<keyword evidence="1" id="KW-0805">Transcription regulation</keyword>
<dbReference type="InterPro" id="IPR036390">
    <property type="entry name" value="WH_DNA-bd_sf"/>
</dbReference>
<dbReference type="RefSeq" id="WP_346228500.1">
    <property type="nucleotide sequence ID" value="NZ_JBDJAW010000024.1"/>
</dbReference>
<keyword evidence="6" id="KW-1185">Reference proteome</keyword>
<gene>
    <name evidence="5" type="ORF">AAH991_25880</name>
</gene>
<dbReference type="InterPro" id="IPR036388">
    <property type="entry name" value="WH-like_DNA-bd_sf"/>
</dbReference>
<dbReference type="Proteomes" id="UP001447516">
    <property type="component" value="Unassembled WGS sequence"/>
</dbReference>
<evidence type="ECO:0000313" key="5">
    <source>
        <dbReference type="EMBL" id="MEN3538567.1"/>
    </source>
</evidence>
<feature type="domain" description="HTH arsR-type" evidence="4">
    <location>
        <begin position="9"/>
        <end position="104"/>
    </location>
</feature>
<dbReference type="SUPFAM" id="SSF46785">
    <property type="entry name" value="Winged helix' DNA-binding domain"/>
    <property type="match status" value="1"/>
</dbReference>
<dbReference type="InterPro" id="IPR011991">
    <property type="entry name" value="ArsR-like_HTH"/>
</dbReference>
<protein>
    <submittedName>
        <fullName evidence="5">Metalloregulator ArsR/SmtB family transcription factor</fullName>
    </submittedName>
</protein>
<reference evidence="5 6" key="1">
    <citation type="submission" date="2024-05" db="EMBL/GenBank/DDBJ databases">
        <title>Microbispora sp.ZYX-F-249.</title>
        <authorList>
            <person name="Xie H."/>
        </authorList>
    </citation>
    <scope>NUCLEOTIDE SEQUENCE [LARGE SCALE GENOMIC DNA]</scope>
    <source>
        <strain evidence="5 6">ZYX-F-249</strain>
    </source>
</reference>